<dbReference type="EMBL" id="JAFLQZ010000020">
    <property type="protein sequence ID" value="MBO0360559.1"/>
    <property type="molecule type" value="Genomic_DNA"/>
</dbReference>
<evidence type="ECO:0000313" key="1">
    <source>
        <dbReference type="EMBL" id="MBO0360559.1"/>
    </source>
</evidence>
<accession>A0A939F0G0</accession>
<gene>
    <name evidence="1" type="ORF">J0X19_21535</name>
</gene>
<organism evidence="1 2">
    <name type="scientific">Hymenobacter telluris</name>
    <dbReference type="NCBI Taxonomy" id="2816474"/>
    <lineage>
        <taxon>Bacteria</taxon>
        <taxon>Pseudomonadati</taxon>
        <taxon>Bacteroidota</taxon>
        <taxon>Cytophagia</taxon>
        <taxon>Cytophagales</taxon>
        <taxon>Hymenobacteraceae</taxon>
        <taxon>Hymenobacter</taxon>
    </lineage>
</organism>
<sequence>MMVTSVAIPVGSFKNEAAHLSIHPAGFLHLTWLPGSASGAATRAVFEYILHALHALGYSKVLSDQRQMVPPSNEDTAWYVLDWLPRAAEQGYRYGALVSANHLFARLALHSISQQAMRQSTLVYQHFDREDVAIDWLLAQQ</sequence>
<keyword evidence="2" id="KW-1185">Reference proteome</keyword>
<evidence type="ECO:0000313" key="2">
    <source>
        <dbReference type="Proteomes" id="UP000664144"/>
    </source>
</evidence>
<dbReference type="RefSeq" id="WP_206986477.1">
    <property type="nucleotide sequence ID" value="NZ_JAFLQZ010000020.1"/>
</dbReference>
<dbReference type="Proteomes" id="UP000664144">
    <property type="component" value="Unassembled WGS sequence"/>
</dbReference>
<evidence type="ECO:0008006" key="3">
    <source>
        <dbReference type="Google" id="ProtNLM"/>
    </source>
</evidence>
<dbReference type="AlphaFoldDB" id="A0A939F0G0"/>
<name>A0A939F0G0_9BACT</name>
<proteinExistence type="predicted"/>
<reference evidence="1" key="1">
    <citation type="submission" date="2021-03" db="EMBL/GenBank/DDBJ databases">
        <authorList>
            <person name="Kim M.K."/>
        </authorList>
    </citation>
    <scope>NUCLEOTIDE SEQUENCE</scope>
    <source>
        <strain evidence="1">BT186</strain>
    </source>
</reference>
<comment type="caution">
    <text evidence="1">The sequence shown here is derived from an EMBL/GenBank/DDBJ whole genome shotgun (WGS) entry which is preliminary data.</text>
</comment>
<protein>
    <recommendedName>
        <fullName evidence="3">STAS/SEC14 domain-containing protein</fullName>
    </recommendedName>
</protein>